<feature type="domain" description="Transposase putative helix-turn-helix" evidence="1">
    <location>
        <begin position="1"/>
        <end position="42"/>
    </location>
</feature>
<name>A0A0F0CQX5_9BACT</name>
<evidence type="ECO:0000313" key="2">
    <source>
        <dbReference type="EMBL" id="KJJ83926.1"/>
    </source>
</evidence>
<proteinExistence type="predicted"/>
<gene>
    <name evidence="2" type="ORF">OMAG_002198</name>
</gene>
<dbReference type="Pfam" id="PF12323">
    <property type="entry name" value="HTH_OrfB_IS605"/>
    <property type="match status" value="1"/>
</dbReference>
<organism evidence="2 3">
    <name type="scientific">Candidatus Omnitrophus magneticus</name>
    <dbReference type="NCBI Taxonomy" id="1609969"/>
    <lineage>
        <taxon>Bacteria</taxon>
        <taxon>Pseudomonadati</taxon>
        <taxon>Candidatus Omnitrophota</taxon>
        <taxon>Candidatus Omnitrophus</taxon>
    </lineage>
</organism>
<comment type="caution">
    <text evidence="2">The sequence shown here is derived from an EMBL/GenBank/DDBJ whole genome shotgun (WGS) entry which is preliminary data.</text>
</comment>
<dbReference type="PATRIC" id="fig|1609969.3.peg.2343"/>
<dbReference type="AlphaFoldDB" id="A0A0F0CQX5"/>
<dbReference type="EMBL" id="JYNY01000436">
    <property type="protein sequence ID" value="KJJ83926.1"/>
    <property type="molecule type" value="Genomic_DNA"/>
</dbReference>
<dbReference type="InterPro" id="IPR021027">
    <property type="entry name" value="Transposase_put_HTH"/>
</dbReference>
<evidence type="ECO:0000313" key="3">
    <source>
        <dbReference type="Proteomes" id="UP000033428"/>
    </source>
</evidence>
<dbReference type="Proteomes" id="UP000033428">
    <property type="component" value="Unassembled WGS sequence"/>
</dbReference>
<evidence type="ECO:0000259" key="1">
    <source>
        <dbReference type="Pfam" id="PF12323"/>
    </source>
</evidence>
<accession>A0A0F0CQX5</accession>
<protein>
    <submittedName>
        <fullName evidence="2">Transposase IS605 OrfB family</fullName>
    </submittedName>
</protein>
<reference evidence="2 3" key="1">
    <citation type="submission" date="2015-02" db="EMBL/GenBank/DDBJ databases">
        <title>Single-cell genomics of uncultivated deep-branching MTB reveals a conserved set of magnetosome genes.</title>
        <authorList>
            <person name="Kolinko S."/>
            <person name="Richter M."/>
            <person name="Glockner F.O."/>
            <person name="Brachmann A."/>
            <person name="Schuler D."/>
        </authorList>
    </citation>
    <scope>NUCLEOTIDE SEQUENCE [LARGE SCALE GENOMIC DNA]</scope>
    <source>
        <strain evidence="2">SKK-01</strain>
    </source>
</reference>
<sequence>MRKAFKYRAKANCQTQDKAEHCLDLCRGLYNNMLEQRIHLYNTICETISAYEQMKELPGLKREHPEYKQVGSQVLRDVLERLEKAYKAFFRRVKNGETPGFPRFKSKDRYDSFTLKQAGWKWGLVPWDKSPSMGNI</sequence>
<keyword evidence="3" id="KW-1185">Reference proteome</keyword>